<organism evidence="1 2">
    <name type="scientific">Pseudomonas fluorescens</name>
    <dbReference type="NCBI Taxonomy" id="294"/>
    <lineage>
        <taxon>Bacteria</taxon>
        <taxon>Pseudomonadati</taxon>
        <taxon>Pseudomonadota</taxon>
        <taxon>Gammaproteobacteria</taxon>
        <taxon>Pseudomonadales</taxon>
        <taxon>Pseudomonadaceae</taxon>
        <taxon>Pseudomonas</taxon>
    </lineage>
</organism>
<name>A0A5E6RDL1_PSEFL</name>
<evidence type="ECO:0000313" key="2">
    <source>
        <dbReference type="Proteomes" id="UP000325607"/>
    </source>
</evidence>
<dbReference type="EMBL" id="CABVGX010000008">
    <property type="protein sequence ID" value="VVM64883.1"/>
    <property type="molecule type" value="Genomic_DNA"/>
</dbReference>
<proteinExistence type="predicted"/>
<evidence type="ECO:0000313" key="1">
    <source>
        <dbReference type="EMBL" id="VVM64883.1"/>
    </source>
</evidence>
<reference evidence="1 2" key="1">
    <citation type="submission" date="2019-09" db="EMBL/GenBank/DDBJ databases">
        <authorList>
            <person name="Chandra G."/>
            <person name="Truman W A."/>
        </authorList>
    </citation>
    <scope>NUCLEOTIDE SEQUENCE [LARGE SCALE GENOMIC DNA]</scope>
    <source>
        <strain evidence="1">PS645</strain>
    </source>
</reference>
<accession>A0A5E6RDL1</accession>
<sequence>MVDTNEVSVSMSYVYYKGEEGPVDGKVDILQRMQFDPQYVQGVVAKEIAKMLKEHGKFVWRNGQPIVGGTDKVDKSTSVDIVVDGSFETFTLQAFDAGTPNPHLKNM</sequence>
<protein>
    <submittedName>
        <fullName evidence="1">Uncharacterized protein</fullName>
    </submittedName>
</protein>
<dbReference type="AlphaFoldDB" id="A0A5E6RDL1"/>
<dbReference type="RefSeq" id="WP_150579864.1">
    <property type="nucleotide sequence ID" value="NZ_CABVGX010000008.1"/>
</dbReference>
<dbReference type="Proteomes" id="UP000325607">
    <property type="component" value="Unassembled WGS sequence"/>
</dbReference>
<dbReference type="OrthoDB" id="7026226at2"/>
<gene>
    <name evidence="1" type="ORF">PS645_01467</name>
</gene>